<dbReference type="AlphaFoldDB" id="A0A841BT99"/>
<dbReference type="RefSeq" id="WP_184838150.1">
    <property type="nucleotide sequence ID" value="NZ_JACHMN010000002.1"/>
</dbReference>
<comment type="caution">
    <text evidence="1">The sequence shown here is derived from an EMBL/GenBank/DDBJ whole genome shotgun (WGS) entry which is preliminary data.</text>
</comment>
<reference evidence="1 2" key="1">
    <citation type="submission" date="2020-08" db="EMBL/GenBank/DDBJ databases">
        <title>Sequencing the genomes of 1000 actinobacteria strains.</title>
        <authorList>
            <person name="Klenk H.-P."/>
        </authorList>
    </citation>
    <scope>NUCLEOTIDE SEQUENCE [LARGE SCALE GENOMIC DNA]</scope>
    <source>
        <strain evidence="1 2">DSM 45362</strain>
    </source>
</reference>
<sequence length="155" mass="16439">MRKRNLIIAGVTAWGLLLVALAVYSYRNDAATVPGQTTVGQAQATMDRVAGEVVGIAPQLSAVIDDQDARNCEITKAWDGKALTKTVTLATPKGTEEKLLRSIAEQLPGGYKARITEPDDSIAMYADAGDFVAVRGRTAPGIVTITMTSGCRTEK</sequence>
<proteinExistence type="predicted"/>
<organism evidence="1 2">
    <name type="scientific">Allocatelliglobosispora scoriae</name>
    <dbReference type="NCBI Taxonomy" id="643052"/>
    <lineage>
        <taxon>Bacteria</taxon>
        <taxon>Bacillati</taxon>
        <taxon>Actinomycetota</taxon>
        <taxon>Actinomycetes</taxon>
        <taxon>Micromonosporales</taxon>
        <taxon>Micromonosporaceae</taxon>
        <taxon>Allocatelliglobosispora</taxon>
    </lineage>
</organism>
<keyword evidence="2" id="KW-1185">Reference proteome</keyword>
<dbReference type="Proteomes" id="UP000587527">
    <property type="component" value="Unassembled WGS sequence"/>
</dbReference>
<protein>
    <submittedName>
        <fullName evidence="1">Uncharacterized protein</fullName>
    </submittedName>
</protein>
<accession>A0A841BT99</accession>
<evidence type="ECO:0000313" key="2">
    <source>
        <dbReference type="Proteomes" id="UP000587527"/>
    </source>
</evidence>
<dbReference type="EMBL" id="JACHMN010000002">
    <property type="protein sequence ID" value="MBB5870636.1"/>
    <property type="molecule type" value="Genomic_DNA"/>
</dbReference>
<gene>
    <name evidence="1" type="ORF">F4553_004015</name>
</gene>
<name>A0A841BT99_9ACTN</name>
<evidence type="ECO:0000313" key="1">
    <source>
        <dbReference type="EMBL" id="MBB5870636.1"/>
    </source>
</evidence>